<reference evidence="4 5" key="1">
    <citation type="submission" date="2021-02" db="EMBL/GenBank/DDBJ databases">
        <title>Niveibacterium changnyeongensis HC41.</title>
        <authorList>
            <person name="Kang M."/>
        </authorList>
    </citation>
    <scope>NUCLEOTIDE SEQUENCE [LARGE SCALE GENOMIC DNA]</scope>
    <source>
        <strain evidence="4 5">HC41</strain>
    </source>
</reference>
<feature type="transmembrane region" description="Helical" evidence="1">
    <location>
        <begin position="115"/>
        <end position="132"/>
    </location>
</feature>
<feature type="domain" description="MgtC/SapB/SrpB/YhiD N-terminal" evidence="2">
    <location>
        <begin position="15"/>
        <end position="133"/>
    </location>
</feature>
<feature type="transmembrane region" description="Helical" evidence="1">
    <location>
        <begin position="63"/>
        <end position="81"/>
    </location>
</feature>
<feature type="transmembrane region" description="Helical" evidence="1">
    <location>
        <begin position="202"/>
        <end position="224"/>
    </location>
</feature>
<feature type="transmembrane region" description="Helical" evidence="1">
    <location>
        <begin position="308"/>
        <end position="327"/>
    </location>
</feature>
<feature type="transmembrane region" description="Helical" evidence="1">
    <location>
        <begin position="144"/>
        <end position="162"/>
    </location>
</feature>
<evidence type="ECO:0000313" key="4">
    <source>
        <dbReference type="EMBL" id="QSI75086.1"/>
    </source>
</evidence>
<feature type="transmembrane region" description="Helical" evidence="1">
    <location>
        <begin position="399"/>
        <end position="420"/>
    </location>
</feature>
<dbReference type="EMBL" id="CP071060">
    <property type="protein sequence ID" value="QSI75086.1"/>
    <property type="molecule type" value="Genomic_DNA"/>
</dbReference>
<feature type="transmembrane region" description="Helical" evidence="1">
    <location>
        <begin position="93"/>
        <end position="109"/>
    </location>
</feature>
<sequence length="421" mass="43094">MEFAQTPVLASLQPLIVSGGIGFLIGLERERNSSAQAGVRTFTLVALLGALSALVAQQLASPWLIGASLLSVAVMIIAAHLRHPNPADSGTTSVVALLACYLLGVLVWLGQTPLAVILAVLITALLYFKTELSGIASKLTHAEWISMLQFATLSLVVLPVLPDKGFGPYGALNPHQIWWMVVLISGVSLAGYAGLRLFGDRYGTLLLGFAGGLVSSTATTLIFARHARGDAKFAGTAGRVILIANLVMLVRLSLFAAVVAPAALSPVALMMAAGLVPGMLYLLASWSAAASPGSLPLPQTRNPTEVRVAIGFAVLYGGVLLLSTWLTESVGTRGLYAVALASGLTDVDAISLSSLQLQAAGKLAPTAAATAIALAALSNLVFKAGTALVVGGRELARPVAIGMGLVGGGLAVALALMHTAQ</sequence>
<name>A0ABX7M102_9RHOO</name>
<evidence type="ECO:0000259" key="3">
    <source>
        <dbReference type="Pfam" id="PF13194"/>
    </source>
</evidence>
<organism evidence="4 5">
    <name type="scientific">Niveibacterium microcysteis</name>
    <dbReference type="NCBI Taxonomy" id="2811415"/>
    <lineage>
        <taxon>Bacteria</taxon>
        <taxon>Pseudomonadati</taxon>
        <taxon>Pseudomonadota</taxon>
        <taxon>Betaproteobacteria</taxon>
        <taxon>Rhodocyclales</taxon>
        <taxon>Rhodocyclaceae</taxon>
        <taxon>Niveibacterium</taxon>
    </lineage>
</organism>
<gene>
    <name evidence="4" type="ORF">JY500_11130</name>
</gene>
<feature type="transmembrane region" description="Helical" evidence="1">
    <location>
        <begin position="367"/>
        <end position="392"/>
    </location>
</feature>
<keyword evidence="5" id="KW-1185">Reference proteome</keyword>
<keyword evidence="1" id="KW-1133">Transmembrane helix</keyword>
<feature type="transmembrane region" description="Helical" evidence="1">
    <location>
        <begin position="236"/>
        <end position="260"/>
    </location>
</feature>
<feature type="transmembrane region" description="Helical" evidence="1">
    <location>
        <begin position="177"/>
        <end position="195"/>
    </location>
</feature>
<dbReference type="Proteomes" id="UP000663570">
    <property type="component" value="Chromosome"/>
</dbReference>
<dbReference type="Pfam" id="PF13194">
    <property type="entry name" value="DUF4010"/>
    <property type="match status" value="1"/>
</dbReference>
<feature type="transmembrane region" description="Helical" evidence="1">
    <location>
        <begin position="267"/>
        <end position="288"/>
    </location>
</feature>
<proteinExistence type="predicted"/>
<feature type="transmembrane region" description="Helical" evidence="1">
    <location>
        <begin position="6"/>
        <end position="27"/>
    </location>
</feature>
<dbReference type="PANTHER" id="PTHR39084:SF1">
    <property type="entry name" value="DUF4010 DOMAIN-CONTAINING PROTEIN"/>
    <property type="match status" value="1"/>
</dbReference>
<dbReference type="InterPro" id="IPR049177">
    <property type="entry name" value="MgtC_SapB_SrpB_YhiD_N"/>
</dbReference>
<evidence type="ECO:0000256" key="1">
    <source>
        <dbReference type="SAM" id="Phobius"/>
    </source>
</evidence>
<evidence type="ECO:0000259" key="2">
    <source>
        <dbReference type="Pfam" id="PF02308"/>
    </source>
</evidence>
<protein>
    <submittedName>
        <fullName evidence="4">MgtC/SapB family protein</fullName>
    </submittedName>
</protein>
<dbReference type="Pfam" id="PF02308">
    <property type="entry name" value="MgtC"/>
    <property type="match status" value="1"/>
</dbReference>
<keyword evidence="1" id="KW-0472">Membrane</keyword>
<feature type="domain" description="DUF4010" evidence="3">
    <location>
        <begin position="182"/>
        <end position="391"/>
    </location>
</feature>
<dbReference type="InterPro" id="IPR025105">
    <property type="entry name" value="DUF4010"/>
</dbReference>
<accession>A0ABX7M102</accession>
<feature type="transmembrane region" description="Helical" evidence="1">
    <location>
        <begin position="334"/>
        <end position="355"/>
    </location>
</feature>
<feature type="transmembrane region" description="Helical" evidence="1">
    <location>
        <begin position="39"/>
        <end position="57"/>
    </location>
</feature>
<keyword evidence="1" id="KW-0812">Transmembrane</keyword>
<evidence type="ECO:0000313" key="5">
    <source>
        <dbReference type="Proteomes" id="UP000663570"/>
    </source>
</evidence>
<dbReference type="PANTHER" id="PTHR39084">
    <property type="entry name" value="MEMBRANE PROTEIN-RELATED"/>
    <property type="match status" value="1"/>
</dbReference>
<dbReference type="RefSeq" id="WP_206252335.1">
    <property type="nucleotide sequence ID" value="NZ_CP071060.1"/>
</dbReference>